<evidence type="ECO:0000313" key="8">
    <source>
        <dbReference type="EMBL" id="ADG14262.1"/>
    </source>
</evidence>
<keyword evidence="4" id="KW-0233">DNA recombination</keyword>
<organism evidence="8 9">
    <name type="scientific">Paraburkholderia atlantica</name>
    <dbReference type="NCBI Taxonomy" id="2654982"/>
    <lineage>
        <taxon>Bacteria</taxon>
        <taxon>Pseudomonadati</taxon>
        <taxon>Pseudomonadota</taxon>
        <taxon>Betaproteobacteria</taxon>
        <taxon>Burkholderiales</taxon>
        <taxon>Burkholderiaceae</taxon>
        <taxon>Paraburkholderia</taxon>
    </lineage>
</organism>
<dbReference type="Pfam" id="PF00589">
    <property type="entry name" value="Phage_integrase"/>
    <property type="match status" value="1"/>
</dbReference>
<dbReference type="Gene3D" id="1.10.150.130">
    <property type="match status" value="1"/>
</dbReference>
<sequence>MRFRPPFKSPPTDAPRLSEAIEAYIRAKKAKDAWTPNTERANRATFRLTLQHFGDRPIDRFSSDDMVRFVNLLKQLPANLSKLRVKEGKTLEEVADLDLPPMAPRTAGEHMSRISSLFRWCCKVEQFPITFNPAEEFAAGKKQATYERRPFTNDELALLFSSAEFAARRFRFPYEYWLMPLAIYTGARLGELCQISLADFVEIEGVHCIAINDEQPEQSLKNDNARRLVPIHSELIVLGLLRYVDCLKVRGEVRLFPELTLTPTSSHEASKWFGRFRRHAGVTAKQETVFHSFRHGFITCLLDDERGISEHQIAPIVGHEAKLVTGQVYWNKKDARKRKPIVEMFALDASVRELIPPIERVSFI</sequence>
<dbReference type="InterPro" id="IPR050090">
    <property type="entry name" value="Tyrosine_recombinase_XerCD"/>
</dbReference>
<evidence type="ECO:0000313" key="9">
    <source>
        <dbReference type="Proteomes" id="UP000002190"/>
    </source>
</evidence>
<dbReference type="CDD" id="cd01184">
    <property type="entry name" value="INT_C_like_1"/>
    <property type="match status" value="1"/>
</dbReference>
<reference evidence="8 9" key="1">
    <citation type="submission" date="2010-04" db="EMBL/GenBank/DDBJ databases">
        <title>Complete sequence of chromosome 1 of Burkholderia sp. CCGE1002.</title>
        <authorList>
            <consortium name="US DOE Joint Genome Institute"/>
            <person name="Lucas S."/>
            <person name="Copeland A."/>
            <person name="Lapidus A."/>
            <person name="Cheng J.-F."/>
            <person name="Bruce D."/>
            <person name="Goodwin L."/>
            <person name="Pitluck S."/>
            <person name="Chertkov O."/>
            <person name="Detter J.C."/>
            <person name="Han C."/>
            <person name="Tapia R."/>
            <person name="Land M."/>
            <person name="Hauser L."/>
            <person name="Kyrpides N."/>
            <person name="Ovchinnikova G."/>
            <person name="Martinez-Romero E."/>
            <person name="Hernandez M.A.R."/>
            <person name="Tiedje J.M."/>
            <person name="Woyke T."/>
        </authorList>
    </citation>
    <scope>NUCLEOTIDE SEQUENCE [LARGE SCALE GENOMIC DNA]</scope>
    <source>
        <strain evidence="8 9">CCGE1002</strain>
    </source>
</reference>
<evidence type="ECO:0000259" key="6">
    <source>
        <dbReference type="PROSITE" id="PS51898"/>
    </source>
</evidence>
<accession>D5WA40</accession>
<dbReference type="PROSITE" id="PS51898">
    <property type="entry name" value="TYR_RECOMBINASE"/>
    <property type="match status" value="1"/>
</dbReference>
<feature type="domain" description="Core-binding (CB)" evidence="7">
    <location>
        <begin position="15"/>
        <end position="122"/>
    </location>
</feature>
<evidence type="ECO:0000256" key="2">
    <source>
        <dbReference type="ARBA" id="ARBA00022908"/>
    </source>
</evidence>
<dbReference type="eggNOG" id="COG0582">
    <property type="taxonomic scope" value="Bacteria"/>
</dbReference>
<name>D5WA40_PARAM</name>
<dbReference type="AlphaFoldDB" id="D5WA40"/>
<dbReference type="InterPro" id="IPR011010">
    <property type="entry name" value="DNA_brk_join_enz"/>
</dbReference>
<dbReference type="Gene3D" id="1.10.443.10">
    <property type="entry name" value="Intergrase catalytic core"/>
    <property type="match status" value="1"/>
</dbReference>
<evidence type="ECO:0000256" key="5">
    <source>
        <dbReference type="PROSITE-ProRule" id="PRU01248"/>
    </source>
</evidence>
<dbReference type="KEGG" id="bge:BC1002_0155"/>
<feature type="domain" description="Tyr recombinase" evidence="6">
    <location>
        <begin position="146"/>
        <end position="342"/>
    </location>
</feature>
<dbReference type="STRING" id="640511.BC1002_0155"/>
<dbReference type="PANTHER" id="PTHR30349:SF41">
    <property type="entry name" value="INTEGRASE_RECOMBINASE PROTEIN MJ0367-RELATED"/>
    <property type="match status" value="1"/>
</dbReference>
<evidence type="ECO:0000256" key="1">
    <source>
        <dbReference type="ARBA" id="ARBA00008857"/>
    </source>
</evidence>
<dbReference type="SUPFAM" id="SSF56349">
    <property type="entry name" value="DNA breaking-rejoining enzymes"/>
    <property type="match status" value="1"/>
</dbReference>
<keyword evidence="3 5" id="KW-0238">DNA-binding</keyword>
<dbReference type="InterPro" id="IPR002104">
    <property type="entry name" value="Integrase_catalytic"/>
</dbReference>
<protein>
    <submittedName>
        <fullName evidence="8">Integrase family protein</fullName>
    </submittedName>
</protein>
<dbReference type="GO" id="GO:0015074">
    <property type="term" value="P:DNA integration"/>
    <property type="evidence" value="ECO:0007669"/>
    <property type="project" value="UniProtKB-KW"/>
</dbReference>
<dbReference type="InterPro" id="IPR010998">
    <property type="entry name" value="Integrase_recombinase_N"/>
</dbReference>
<proteinExistence type="inferred from homology"/>
<dbReference type="PANTHER" id="PTHR30349">
    <property type="entry name" value="PHAGE INTEGRASE-RELATED"/>
    <property type="match status" value="1"/>
</dbReference>
<dbReference type="EMBL" id="CP002013">
    <property type="protein sequence ID" value="ADG14262.1"/>
    <property type="molecule type" value="Genomic_DNA"/>
</dbReference>
<dbReference type="GO" id="GO:0003677">
    <property type="term" value="F:DNA binding"/>
    <property type="evidence" value="ECO:0007669"/>
    <property type="project" value="UniProtKB-UniRule"/>
</dbReference>
<dbReference type="HOGENOM" id="CLU_022238_0_0_4"/>
<gene>
    <name evidence="8" type="ordered locus">BC1002_0155</name>
</gene>
<keyword evidence="2" id="KW-0229">DNA integration</keyword>
<dbReference type="InterPro" id="IPR044068">
    <property type="entry name" value="CB"/>
</dbReference>
<dbReference type="InterPro" id="IPR013762">
    <property type="entry name" value="Integrase-like_cat_sf"/>
</dbReference>
<evidence type="ECO:0000259" key="7">
    <source>
        <dbReference type="PROSITE" id="PS51900"/>
    </source>
</evidence>
<dbReference type="PROSITE" id="PS51900">
    <property type="entry name" value="CB"/>
    <property type="match status" value="1"/>
</dbReference>
<comment type="similarity">
    <text evidence="1">Belongs to the 'phage' integrase family.</text>
</comment>
<dbReference type="GO" id="GO:0006310">
    <property type="term" value="P:DNA recombination"/>
    <property type="evidence" value="ECO:0007669"/>
    <property type="project" value="UniProtKB-KW"/>
</dbReference>
<evidence type="ECO:0000256" key="3">
    <source>
        <dbReference type="ARBA" id="ARBA00023125"/>
    </source>
</evidence>
<reference evidence="8 9" key="2">
    <citation type="journal article" date="2012" name="J. Bacteriol.">
        <title>Genome Sequences of Burkholderia sp. Strains CCGE1002 and H160, Isolated from Legume Nodules in Mexico and Brazil.</title>
        <authorList>
            <person name="Ormeno-Orrillo E."/>
            <person name="Rogel M.A."/>
            <person name="Chueire L.M."/>
            <person name="Tiedje J.M."/>
            <person name="Martinez-Romero E."/>
            <person name="Hungria M."/>
        </authorList>
    </citation>
    <scope>NUCLEOTIDE SEQUENCE [LARGE SCALE GENOMIC DNA]</scope>
    <source>
        <strain evidence="8 9">CCGE1002</strain>
    </source>
</reference>
<evidence type="ECO:0000256" key="4">
    <source>
        <dbReference type="ARBA" id="ARBA00023172"/>
    </source>
</evidence>
<dbReference type="Proteomes" id="UP000002190">
    <property type="component" value="Chromosome 1"/>
</dbReference>